<evidence type="ECO:0000256" key="12">
    <source>
        <dbReference type="ARBA" id="ARBA00048679"/>
    </source>
</evidence>
<feature type="region of interest" description="Disordered" evidence="14">
    <location>
        <begin position="425"/>
        <end position="510"/>
    </location>
</feature>
<keyword evidence="4 13" id="KW-0479">Metal-binding</keyword>
<dbReference type="Gene3D" id="1.10.510.10">
    <property type="entry name" value="Transferase(Phosphotransferase) domain 1"/>
    <property type="match status" value="1"/>
</dbReference>
<feature type="compositionally biased region" description="Polar residues" evidence="14">
    <location>
        <begin position="1219"/>
        <end position="1229"/>
    </location>
</feature>
<dbReference type="Proteomes" id="UP000310189">
    <property type="component" value="Unassembled WGS sequence"/>
</dbReference>
<dbReference type="PROSITE" id="PS50103">
    <property type="entry name" value="ZF_C3H1"/>
    <property type="match status" value="1"/>
</dbReference>
<dbReference type="InterPro" id="IPR011009">
    <property type="entry name" value="Kinase-like_dom_sf"/>
</dbReference>
<keyword evidence="5" id="KW-0547">Nucleotide-binding</keyword>
<keyword evidence="9" id="KW-0067">ATP-binding</keyword>
<accession>A0A4T0FCI8</accession>
<evidence type="ECO:0000256" key="1">
    <source>
        <dbReference type="ARBA" id="ARBA00012513"/>
    </source>
</evidence>
<dbReference type="GO" id="GO:0005737">
    <property type="term" value="C:cytoplasm"/>
    <property type="evidence" value="ECO:0007669"/>
    <property type="project" value="TreeGrafter"/>
</dbReference>
<sequence length="1615" mass="178089">MKASKGILITCDPAVKQIILNLNDKKRFIIQDLDLQHILVSPDSVQTIKFEVEKEVSVLCVTQLDQLTALTARAQHFPDPRLSFHLCASLRIFAYLSFLCCTNTSMNNNTPGILSRGTKIKVGAHTLFIDRYLSAGGYAHVYICTSQTPIYNSHKHVLKRIAVQSLQDLKDVGNEVEMMKLVRNSPHIVNLIDAAAYKLPQGGHEVFILMELCAGGGLIDIMNQHLKTRLTEAQILDIFLGVTDALTHMHALSPKILHRDLKIENILRSTGSTYKLCDFGSATLLPHPLKLDSVDEIKRLEAEFNKVTTIQYRSPEMLDLYQWRYIDEKCDIWALGVLLYKLCYYTTPFENGQGGVNSLAILNAQYSIPTYPLYSSSLNTLISSMLRQAPRDRPSAVEILKRIHQMRGTMHEFKVDCFNSVRSLVNSTSQPPHAKHAKQPSPMLMKTGRPLPTPPKQPQQASNTSAADMYKLPAKKSFLSPSDVTPQRRGRVRSIGEESAPAGTGAEVKANDPWHVEMTAKPLKAVQTTHTRTTHTTHAKKGGSLAPSSPSQTPISAAAAPKTSKSLPSKLETLGNVQSGQRASIDPPRDTDLDTAENRFPDLDAFGDQFDTLSRRTVRVDTGGHTDSHTQPNAARPDENPPESPDGLVIEEILPRHLRVPKEMRSTIGAGVGIDTGIEKSRSRNSSLSKSDGTTTRSVTEHKNSKEIENLMDARIPGDAVLRERPDGALLSPSKTDRGVRSPSPLSHASQKEVPPQSPQPRSSSPSPQLSSDDDAEDIEHPLSRNYTASRESRKVEQKQSENGKEHEDPGRAIDALKADLRWSPDMKGDDKMKSAKHSVTTVTTSTTTIASPVPASRPLPTHTKSNLQLLVERDLERTKAQSDRDGPSEDLGIDATGYDRNAYPLISPIKEDGDFESIASIKRTSSEEGTSKNGHVTQVEQASQYGDTNQVLKSPATARLVDIDVDTQSRTPNLQAQSQAQTKAPSQLDVLANGNPMKGRLVDISEPSSPNISATTPAGFSGSVGGGFEAEYAENKTHAVAEAAPPHPEQLIDVEVMSHSDKDGEVKKVDARVESKPTLRPKPQLKSSKSTTPIGSGGVDGDKNSAQPPTPKTDALKNLGRRHTLNMRPRAHNRSASIGNVVDRYETLTVGGDAGPNPESQRSPKPPSSKSPLKTPKAKPIVAAKSPHVTTSSGDGGAPSGASRTPNRTPTKRPTSMYVHSSPNNTKNAPEEEESRFPGVAARIQQWNKQVVSSKSNFSNFLKGDVDGDKAKAENKKKQQKNEKDKSKPKVDNTFGGKGQREVHRITQEQAQTGKSKVASDKERQQQIDTQRKREAEKKAAEEAKLLAGSQPPQRVPFGVDPKTIICQYFKAGFCEKGKKCKFAHSDGKPKVEKKDIYSDARNEGDKNQTDTIDKWDDEKLRQVVLSKHGNPKSTTEIVCKFFIQAIEDSKYGWFWQCPNEDPATKKECHYRHALPQGFVLKSQLKREKEENANKSKEITIEAFLETERHKLGTNLTPVTKESFDKWKKDRVDKKAAEGEALKKVKEASHSAGRQVGMSGRDLFTYNADWFQDESDDDDDEWDLTAYRKQKQEEDEADQQAMLEKWNKAFAATA</sequence>
<dbReference type="OrthoDB" id="2018507at2759"/>
<protein>
    <recommendedName>
        <fullName evidence="1">non-specific serine/threonine protein kinase</fullName>
        <ecNumber evidence="1">2.7.11.1</ecNumber>
    </recommendedName>
    <alternativeName>
        <fullName evidence="10">RNA polymerase II transcription factor B subunit 5</fullName>
    </alternativeName>
</protein>
<evidence type="ECO:0000259" key="15">
    <source>
        <dbReference type="PROSITE" id="PS50011"/>
    </source>
</evidence>
<comment type="catalytic activity">
    <reaction evidence="12">
        <text>L-seryl-[protein] + ATP = O-phospho-L-seryl-[protein] + ADP + H(+)</text>
        <dbReference type="Rhea" id="RHEA:17989"/>
        <dbReference type="Rhea" id="RHEA-COMP:9863"/>
        <dbReference type="Rhea" id="RHEA-COMP:11604"/>
        <dbReference type="ChEBI" id="CHEBI:15378"/>
        <dbReference type="ChEBI" id="CHEBI:29999"/>
        <dbReference type="ChEBI" id="CHEBI:30616"/>
        <dbReference type="ChEBI" id="CHEBI:83421"/>
        <dbReference type="ChEBI" id="CHEBI:456216"/>
        <dbReference type="EC" id="2.7.11.1"/>
    </reaction>
</comment>
<evidence type="ECO:0000313" key="18">
    <source>
        <dbReference type="Proteomes" id="UP000310189"/>
    </source>
</evidence>
<dbReference type="SMART" id="SM00220">
    <property type="entry name" value="S_TKc"/>
    <property type="match status" value="1"/>
</dbReference>
<feature type="compositionally biased region" description="Low complexity" evidence="14">
    <location>
        <begin position="1201"/>
        <end position="1216"/>
    </location>
</feature>
<dbReference type="SUPFAM" id="SSF142897">
    <property type="entry name" value="TFB5-like"/>
    <property type="match status" value="1"/>
</dbReference>
<evidence type="ECO:0000256" key="9">
    <source>
        <dbReference type="ARBA" id="ARBA00022840"/>
    </source>
</evidence>
<dbReference type="EMBL" id="SPNW01000108">
    <property type="protein sequence ID" value="TIA85489.1"/>
    <property type="molecule type" value="Genomic_DNA"/>
</dbReference>
<feature type="region of interest" description="Disordered" evidence="14">
    <location>
        <begin position="523"/>
        <end position="608"/>
    </location>
</feature>
<evidence type="ECO:0000256" key="10">
    <source>
        <dbReference type="ARBA" id="ARBA00033339"/>
    </source>
</evidence>
<dbReference type="GO" id="GO:0006289">
    <property type="term" value="P:nucleotide-excision repair"/>
    <property type="evidence" value="ECO:0007669"/>
    <property type="project" value="InterPro"/>
</dbReference>
<dbReference type="InterPro" id="IPR036855">
    <property type="entry name" value="Znf_CCCH_sf"/>
</dbReference>
<feature type="compositionally biased region" description="Low complexity" evidence="14">
    <location>
        <begin position="1171"/>
        <end position="1181"/>
    </location>
</feature>
<feature type="zinc finger region" description="C3H1-type" evidence="13">
    <location>
        <begin position="1362"/>
        <end position="1389"/>
    </location>
</feature>
<feature type="compositionally biased region" description="Polar residues" evidence="14">
    <location>
        <begin position="1086"/>
        <end position="1095"/>
    </location>
</feature>
<keyword evidence="2" id="KW-0723">Serine/threonine-protein kinase</keyword>
<dbReference type="PANTHER" id="PTHR22967">
    <property type="entry name" value="SERINE/THREONINE PROTEIN KINASE"/>
    <property type="match status" value="1"/>
</dbReference>
<dbReference type="GO" id="GO:0000147">
    <property type="term" value="P:actin cortical patch assembly"/>
    <property type="evidence" value="ECO:0007669"/>
    <property type="project" value="TreeGrafter"/>
</dbReference>
<dbReference type="PROSITE" id="PS50011">
    <property type="entry name" value="PROTEIN_KINASE_DOM"/>
    <property type="match status" value="1"/>
</dbReference>
<evidence type="ECO:0000259" key="16">
    <source>
        <dbReference type="PROSITE" id="PS50103"/>
    </source>
</evidence>
<dbReference type="InterPro" id="IPR035935">
    <property type="entry name" value="TFB5-like_sf"/>
</dbReference>
<feature type="compositionally biased region" description="Polar residues" evidence="14">
    <location>
        <begin position="932"/>
        <end position="953"/>
    </location>
</feature>
<dbReference type="Gene3D" id="3.30.70.1220">
    <property type="entry name" value="TFB5-like"/>
    <property type="match status" value="1"/>
</dbReference>
<feature type="compositionally biased region" description="Polar residues" evidence="14">
    <location>
        <begin position="1246"/>
        <end position="1261"/>
    </location>
</feature>
<keyword evidence="3" id="KW-0808">Transferase</keyword>
<dbReference type="InterPro" id="IPR000571">
    <property type="entry name" value="Znf_CCCH"/>
</dbReference>
<dbReference type="Pfam" id="PF00642">
    <property type="entry name" value="zf-CCCH"/>
    <property type="match status" value="1"/>
</dbReference>
<feature type="compositionally biased region" description="Low complexity" evidence="14">
    <location>
        <begin position="760"/>
        <end position="771"/>
    </location>
</feature>
<proteinExistence type="predicted"/>
<evidence type="ECO:0000256" key="8">
    <source>
        <dbReference type="ARBA" id="ARBA00022833"/>
    </source>
</evidence>
<dbReference type="GO" id="GO:0007015">
    <property type="term" value="P:actin filament organization"/>
    <property type="evidence" value="ECO:0007669"/>
    <property type="project" value="TreeGrafter"/>
</dbReference>
<feature type="compositionally biased region" description="Basic and acidic residues" evidence="14">
    <location>
        <begin position="1319"/>
        <end position="1346"/>
    </location>
</feature>
<evidence type="ECO:0000256" key="2">
    <source>
        <dbReference type="ARBA" id="ARBA00022527"/>
    </source>
</evidence>
<keyword evidence="6 13" id="KW-0863">Zinc-finger</keyword>
<feature type="region of interest" description="Disordered" evidence="14">
    <location>
        <begin position="671"/>
        <end position="900"/>
    </location>
</feature>
<dbReference type="SUPFAM" id="SSF90229">
    <property type="entry name" value="CCCH zinc finger"/>
    <property type="match status" value="1"/>
</dbReference>
<dbReference type="SMART" id="SM01395">
    <property type="entry name" value="Tbf5"/>
    <property type="match status" value="1"/>
</dbReference>
<keyword evidence="8 13" id="KW-0862">Zinc</keyword>
<dbReference type="GO" id="GO:0005524">
    <property type="term" value="F:ATP binding"/>
    <property type="evidence" value="ECO:0007669"/>
    <property type="project" value="UniProtKB-KW"/>
</dbReference>
<dbReference type="Gene3D" id="6.20.400.10">
    <property type="match status" value="1"/>
</dbReference>
<feature type="domain" description="C3H1-type" evidence="16">
    <location>
        <begin position="1362"/>
        <end position="1389"/>
    </location>
</feature>
<dbReference type="Gene3D" id="4.10.1000.10">
    <property type="entry name" value="Zinc finger, CCCH-type"/>
    <property type="match status" value="1"/>
</dbReference>
<feature type="compositionally biased region" description="Basic and acidic residues" evidence="14">
    <location>
        <begin position="1265"/>
        <end position="1292"/>
    </location>
</feature>
<dbReference type="Pfam" id="PF16543">
    <property type="entry name" value="DFRP_C"/>
    <property type="match status" value="1"/>
</dbReference>
<feature type="compositionally biased region" description="Basic residues" evidence="14">
    <location>
        <begin position="1120"/>
        <end position="1134"/>
    </location>
</feature>
<feature type="compositionally biased region" description="Basic residues" evidence="14">
    <location>
        <begin position="532"/>
        <end position="541"/>
    </location>
</feature>
<reference evidence="17 18" key="1">
    <citation type="submission" date="2019-03" db="EMBL/GenBank/DDBJ databases">
        <title>Sequencing 23 genomes of Wallemia ichthyophaga.</title>
        <authorList>
            <person name="Gostincar C."/>
        </authorList>
    </citation>
    <scope>NUCLEOTIDE SEQUENCE [LARGE SCALE GENOMIC DNA]</scope>
    <source>
        <strain evidence="17 18">EXF-5753</strain>
    </source>
</reference>
<feature type="compositionally biased region" description="Basic and acidic residues" evidence="14">
    <location>
        <begin position="699"/>
        <end position="709"/>
    </location>
</feature>
<evidence type="ECO:0000256" key="6">
    <source>
        <dbReference type="ARBA" id="ARBA00022771"/>
    </source>
</evidence>
<feature type="region of interest" description="Disordered" evidence="14">
    <location>
        <begin position="1393"/>
        <end position="1413"/>
    </location>
</feature>
<organism evidence="17 18">
    <name type="scientific">Wallemia hederae</name>
    <dbReference type="NCBI Taxonomy" id="1540922"/>
    <lineage>
        <taxon>Eukaryota</taxon>
        <taxon>Fungi</taxon>
        <taxon>Dikarya</taxon>
        <taxon>Basidiomycota</taxon>
        <taxon>Wallemiomycotina</taxon>
        <taxon>Wallemiomycetes</taxon>
        <taxon>Wallemiales</taxon>
        <taxon>Wallemiaceae</taxon>
        <taxon>Wallemia</taxon>
    </lineage>
</organism>
<dbReference type="InterPro" id="IPR009400">
    <property type="entry name" value="TFIIH_TTDA/Tfb5"/>
</dbReference>
<keyword evidence="7" id="KW-0418">Kinase</keyword>
<evidence type="ECO:0000256" key="13">
    <source>
        <dbReference type="PROSITE-ProRule" id="PRU00723"/>
    </source>
</evidence>
<dbReference type="InterPro" id="IPR032378">
    <property type="entry name" value="ZC3H15/TMA46_C"/>
</dbReference>
<feature type="compositionally biased region" description="Basic and acidic residues" evidence="14">
    <location>
        <begin position="587"/>
        <end position="602"/>
    </location>
</feature>
<evidence type="ECO:0000256" key="7">
    <source>
        <dbReference type="ARBA" id="ARBA00022777"/>
    </source>
</evidence>
<dbReference type="InterPro" id="IPR000719">
    <property type="entry name" value="Prot_kinase_dom"/>
</dbReference>
<dbReference type="GO" id="GO:0000439">
    <property type="term" value="C:transcription factor TFIIH core complex"/>
    <property type="evidence" value="ECO:0007669"/>
    <property type="project" value="InterPro"/>
</dbReference>
<dbReference type="Pfam" id="PF00069">
    <property type="entry name" value="Pkinase"/>
    <property type="match status" value="1"/>
</dbReference>
<feature type="region of interest" description="Disordered" evidence="14">
    <location>
        <begin position="1044"/>
        <end position="1359"/>
    </location>
</feature>
<comment type="caution">
    <text evidence="17">The sequence shown here is derived from an EMBL/GenBank/DDBJ whole genome shotgun (WGS) entry which is preliminary data.</text>
</comment>
<feature type="region of interest" description="Disordered" evidence="14">
    <location>
        <begin position="620"/>
        <end position="647"/>
    </location>
</feature>
<dbReference type="SMART" id="SM00356">
    <property type="entry name" value="ZnF_C3H1"/>
    <property type="match status" value="1"/>
</dbReference>
<evidence type="ECO:0000256" key="14">
    <source>
        <dbReference type="SAM" id="MobiDB-lite"/>
    </source>
</evidence>
<dbReference type="EC" id="2.7.11.1" evidence="1"/>
<evidence type="ECO:0000256" key="11">
    <source>
        <dbReference type="ARBA" id="ARBA00047899"/>
    </source>
</evidence>
<keyword evidence="18" id="KW-1185">Reference proteome</keyword>
<dbReference type="PANTHER" id="PTHR22967:SF57">
    <property type="entry name" value="AUXILIN, ISOFORM A-RELATED"/>
    <property type="match status" value="1"/>
</dbReference>
<name>A0A4T0FCI8_9BASI</name>
<feature type="compositionally biased region" description="Basic and acidic residues" evidence="14">
    <location>
        <begin position="791"/>
        <end position="834"/>
    </location>
</feature>
<feature type="compositionally biased region" description="Basic and acidic residues" evidence="14">
    <location>
        <begin position="1057"/>
        <end position="1078"/>
    </location>
</feature>
<dbReference type="SUPFAM" id="SSF56112">
    <property type="entry name" value="Protein kinase-like (PK-like)"/>
    <property type="match status" value="1"/>
</dbReference>
<dbReference type="GO" id="GO:0008270">
    <property type="term" value="F:zinc ion binding"/>
    <property type="evidence" value="ECO:0007669"/>
    <property type="project" value="UniProtKB-KW"/>
</dbReference>
<gene>
    <name evidence="17" type="ORF">E3P99_03983</name>
</gene>
<feature type="compositionally biased region" description="Polar residues" evidence="14">
    <location>
        <begin position="546"/>
        <end position="555"/>
    </location>
</feature>
<feature type="compositionally biased region" description="Polar residues" evidence="14">
    <location>
        <begin position="1007"/>
        <end position="1019"/>
    </location>
</feature>
<evidence type="ECO:0000256" key="5">
    <source>
        <dbReference type="ARBA" id="ARBA00022741"/>
    </source>
</evidence>
<evidence type="ECO:0000313" key="17">
    <source>
        <dbReference type="EMBL" id="TIA85489.1"/>
    </source>
</evidence>
<feature type="region of interest" description="Disordered" evidence="14">
    <location>
        <begin position="995"/>
        <end position="1023"/>
    </location>
</feature>
<feature type="domain" description="Protein kinase" evidence="15">
    <location>
        <begin position="127"/>
        <end position="414"/>
    </location>
</feature>
<dbReference type="GO" id="GO:0006367">
    <property type="term" value="P:transcription initiation at RNA polymerase II promoter"/>
    <property type="evidence" value="ECO:0007669"/>
    <property type="project" value="InterPro"/>
</dbReference>
<feature type="region of interest" description="Disordered" evidence="14">
    <location>
        <begin position="923"/>
        <end position="954"/>
    </location>
</feature>
<dbReference type="GO" id="GO:0004674">
    <property type="term" value="F:protein serine/threonine kinase activity"/>
    <property type="evidence" value="ECO:0007669"/>
    <property type="project" value="UniProtKB-KW"/>
</dbReference>
<comment type="catalytic activity">
    <reaction evidence="11">
        <text>L-threonyl-[protein] + ATP = O-phospho-L-threonyl-[protein] + ADP + H(+)</text>
        <dbReference type="Rhea" id="RHEA:46608"/>
        <dbReference type="Rhea" id="RHEA-COMP:11060"/>
        <dbReference type="Rhea" id="RHEA-COMP:11605"/>
        <dbReference type="ChEBI" id="CHEBI:15378"/>
        <dbReference type="ChEBI" id="CHEBI:30013"/>
        <dbReference type="ChEBI" id="CHEBI:30616"/>
        <dbReference type="ChEBI" id="CHEBI:61977"/>
        <dbReference type="ChEBI" id="CHEBI:456216"/>
        <dbReference type="EC" id="2.7.11.1"/>
    </reaction>
</comment>
<evidence type="ECO:0000256" key="3">
    <source>
        <dbReference type="ARBA" id="ARBA00022679"/>
    </source>
</evidence>
<feature type="compositionally biased region" description="Low complexity" evidence="14">
    <location>
        <begin position="839"/>
        <end position="849"/>
    </location>
</feature>
<feature type="compositionally biased region" description="Basic and acidic residues" evidence="14">
    <location>
        <begin position="872"/>
        <end position="888"/>
    </location>
</feature>
<dbReference type="Pfam" id="PF06331">
    <property type="entry name" value="Tfb5"/>
    <property type="match status" value="1"/>
</dbReference>
<evidence type="ECO:0000256" key="4">
    <source>
        <dbReference type="ARBA" id="ARBA00022723"/>
    </source>
</evidence>